<feature type="domain" description="HAMP" evidence="13">
    <location>
        <begin position="222"/>
        <end position="274"/>
    </location>
</feature>
<dbReference type="Proteomes" id="UP000261284">
    <property type="component" value="Unassembled WGS sequence"/>
</dbReference>
<dbReference type="PROSITE" id="PS50885">
    <property type="entry name" value="HAMP"/>
    <property type="match status" value="1"/>
</dbReference>
<proteinExistence type="predicted"/>
<evidence type="ECO:0000256" key="10">
    <source>
        <dbReference type="SAM" id="Phobius"/>
    </source>
</evidence>
<feature type="domain" description="Response regulatory" evidence="12">
    <location>
        <begin position="940"/>
        <end position="1056"/>
    </location>
</feature>
<evidence type="ECO:0000256" key="4">
    <source>
        <dbReference type="ARBA" id="ARBA00022553"/>
    </source>
</evidence>
<dbReference type="PANTHER" id="PTHR45339">
    <property type="entry name" value="HYBRID SIGNAL TRANSDUCTION HISTIDINE KINASE J"/>
    <property type="match status" value="1"/>
</dbReference>
<dbReference type="CDD" id="cd06225">
    <property type="entry name" value="HAMP"/>
    <property type="match status" value="1"/>
</dbReference>
<dbReference type="Gene3D" id="3.30.450.40">
    <property type="match status" value="1"/>
</dbReference>
<dbReference type="Pfam" id="PF00672">
    <property type="entry name" value="HAMP"/>
    <property type="match status" value="1"/>
</dbReference>
<feature type="modified residue" description="4-aspartylphosphate" evidence="8">
    <location>
        <position position="1137"/>
    </location>
</feature>
<evidence type="ECO:0000256" key="2">
    <source>
        <dbReference type="ARBA" id="ARBA00004370"/>
    </source>
</evidence>
<feature type="transmembrane region" description="Helical" evidence="10">
    <location>
        <begin position="180"/>
        <end position="201"/>
    </location>
</feature>
<dbReference type="InterPro" id="IPR011006">
    <property type="entry name" value="CheY-like_superfamily"/>
</dbReference>
<dbReference type="SMART" id="SM00065">
    <property type="entry name" value="GAF"/>
    <property type="match status" value="1"/>
</dbReference>
<dbReference type="AlphaFoldDB" id="A0A3E1NIJ5"/>
<evidence type="ECO:0000259" key="12">
    <source>
        <dbReference type="PROSITE" id="PS50110"/>
    </source>
</evidence>
<keyword evidence="7" id="KW-0902">Two-component regulatory system</keyword>
<dbReference type="PRINTS" id="PR00344">
    <property type="entry name" value="BCTRLSENSOR"/>
</dbReference>
<evidence type="ECO:0000313" key="15">
    <source>
        <dbReference type="Proteomes" id="UP000261284"/>
    </source>
</evidence>
<feature type="domain" description="Response regulatory" evidence="12">
    <location>
        <begin position="818"/>
        <end position="931"/>
    </location>
</feature>
<dbReference type="Gene3D" id="3.40.50.2300">
    <property type="match status" value="3"/>
</dbReference>
<dbReference type="PANTHER" id="PTHR45339:SF1">
    <property type="entry name" value="HYBRID SIGNAL TRANSDUCTION HISTIDINE KINASE J"/>
    <property type="match status" value="1"/>
</dbReference>
<dbReference type="GO" id="GO:0016020">
    <property type="term" value="C:membrane"/>
    <property type="evidence" value="ECO:0007669"/>
    <property type="project" value="UniProtKB-SubCell"/>
</dbReference>
<dbReference type="OrthoDB" id="9811889at2"/>
<dbReference type="SUPFAM" id="SSF55781">
    <property type="entry name" value="GAF domain-like"/>
    <property type="match status" value="1"/>
</dbReference>
<dbReference type="Pfam" id="PF13185">
    <property type="entry name" value="GAF_2"/>
    <property type="match status" value="1"/>
</dbReference>
<feature type="coiled-coil region" evidence="9">
    <location>
        <begin position="435"/>
        <end position="518"/>
    </location>
</feature>
<evidence type="ECO:0000259" key="13">
    <source>
        <dbReference type="PROSITE" id="PS50885"/>
    </source>
</evidence>
<dbReference type="InterPro" id="IPR036890">
    <property type="entry name" value="HATPase_C_sf"/>
</dbReference>
<keyword evidence="10" id="KW-0472">Membrane</keyword>
<dbReference type="RefSeq" id="WP_116847827.1">
    <property type="nucleotide sequence ID" value="NZ_QTJU01000004.1"/>
</dbReference>
<comment type="subcellular location">
    <subcellularLocation>
        <location evidence="2">Membrane</location>
    </subcellularLocation>
</comment>
<evidence type="ECO:0000256" key="1">
    <source>
        <dbReference type="ARBA" id="ARBA00000085"/>
    </source>
</evidence>
<organism evidence="14 15">
    <name type="scientific">Deminuibacter soli</name>
    <dbReference type="NCBI Taxonomy" id="2291815"/>
    <lineage>
        <taxon>Bacteria</taxon>
        <taxon>Pseudomonadati</taxon>
        <taxon>Bacteroidota</taxon>
        <taxon>Chitinophagia</taxon>
        <taxon>Chitinophagales</taxon>
        <taxon>Chitinophagaceae</taxon>
        <taxon>Deminuibacter</taxon>
    </lineage>
</organism>
<evidence type="ECO:0000313" key="14">
    <source>
        <dbReference type="EMBL" id="RFM27750.1"/>
    </source>
</evidence>
<comment type="caution">
    <text evidence="14">The sequence shown here is derived from an EMBL/GenBank/DDBJ whole genome shotgun (WGS) entry which is preliminary data.</text>
</comment>
<dbReference type="SUPFAM" id="SSF47384">
    <property type="entry name" value="Homodimeric domain of signal transducing histidine kinase"/>
    <property type="match status" value="1"/>
</dbReference>
<dbReference type="SUPFAM" id="SSF158472">
    <property type="entry name" value="HAMP domain-like"/>
    <property type="match status" value="1"/>
</dbReference>
<keyword evidence="4 8" id="KW-0597">Phosphoprotein</keyword>
<dbReference type="SUPFAM" id="SSF52172">
    <property type="entry name" value="CheY-like"/>
    <property type="match status" value="3"/>
</dbReference>
<evidence type="ECO:0000256" key="3">
    <source>
        <dbReference type="ARBA" id="ARBA00012438"/>
    </source>
</evidence>
<dbReference type="Pfam" id="PF05227">
    <property type="entry name" value="CHASE3"/>
    <property type="match status" value="1"/>
</dbReference>
<dbReference type="InterPro" id="IPR003018">
    <property type="entry name" value="GAF"/>
</dbReference>
<evidence type="ECO:0000256" key="6">
    <source>
        <dbReference type="ARBA" id="ARBA00022777"/>
    </source>
</evidence>
<keyword evidence="10" id="KW-0812">Transmembrane</keyword>
<dbReference type="Pfam" id="PF02518">
    <property type="entry name" value="HATPase_c"/>
    <property type="match status" value="1"/>
</dbReference>
<keyword evidence="15" id="KW-1185">Reference proteome</keyword>
<dbReference type="SMART" id="SM00448">
    <property type="entry name" value="REC"/>
    <property type="match status" value="3"/>
</dbReference>
<dbReference type="CDD" id="cd19410">
    <property type="entry name" value="HK9-like_sensor"/>
    <property type="match status" value="1"/>
</dbReference>
<evidence type="ECO:0000259" key="11">
    <source>
        <dbReference type="PROSITE" id="PS50109"/>
    </source>
</evidence>
<dbReference type="InterPro" id="IPR003594">
    <property type="entry name" value="HATPase_dom"/>
</dbReference>
<dbReference type="InterPro" id="IPR003661">
    <property type="entry name" value="HisK_dim/P_dom"/>
</dbReference>
<dbReference type="CDD" id="cd00082">
    <property type="entry name" value="HisKA"/>
    <property type="match status" value="1"/>
</dbReference>
<reference evidence="14 15" key="1">
    <citation type="submission" date="2018-08" db="EMBL/GenBank/DDBJ databases">
        <title>Chitinophagaceae sp. K23C18032701, a novel bacterium isolated from forest soil.</title>
        <authorList>
            <person name="Wang C."/>
        </authorList>
    </citation>
    <scope>NUCLEOTIDE SEQUENCE [LARGE SCALE GENOMIC DNA]</scope>
    <source>
        <strain evidence="14 15">K23C18032701</strain>
    </source>
</reference>
<dbReference type="SMART" id="SM00388">
    <property type="entry name" value="HisKA"/>
    <property type="match status" value="1"/>
</dbReference>
<dbReference type="Gene3D" id="1.10.287.130">
    <property type="match status" value="1"/>
</dbReference>
<dbReference type="InterPro" id="IPR036097">
    <property type="entry name" value="HisK_dim/P_sf"/>
</dbReference>
<evidence type="ECO:0000256" key="7">
    <source>
        <dbReference type="ARBA" id="ARBA00023012"/>
    </source>
</evidence>
<dbReference type="FunFam" id="3.30.565.10:FF:000010">
    <property type="entry name" value="Sensor histidine kinase RcsC"/>
    <property type="match status" value="1"/>
</dbReference>
<gene>
    <name evidence="14" type="ORF">DXN05_13700</name>
</gene>
<dbReference type="Pfam" id="PF00072">
    <property type="entry name" value="Response_reg"/>
    <property type="match status" value="3"/>
</dbReference>
<dbReference type="InterPro" id="IPR001789">
    <property type="entry name" value="Sig_transdc_resp-reg_receiver"/>
</dbReference>
<keyword evidence="6" id="KW-0418">Kinase</keyword>
<keyword evidence="5" id="KW-0808">Transferase</keyword>
<dbReference type="PROSITE" id="PS50110">
    <property type="entry name" value="RESPONSE_REGULATORY"/>
    <property type="match status" value="3"/>
</dbReference>
<protein>
    <recommendedName>
        <fullName evidence="3">histidine kinase</fullName>
        <ecNumber evidence="3">2.7.13.3</ecNumber>
    </recommendedName>
</protein>
<dbReference type="Gene3D" id="3.30.565.10">
    <property type="entry name" value="Histidine kinase-like ATPase, C-terminal domain"/>
    <property type="match status" value="1"/>
</dbReference>
<dbReference type="InterPro" id="IPR029016">
    <property type="entry name" value="GAF-like_dom_sf"/>
</dbReference>
<dbReference type="PROSITE" id="PS50109">
    <property type="entry name" value="HIS_KIN"/>
    <property type="match status" value="1"/>
</dbReference>
<dbReference type="EC" id="2.7.13.3" evidence="3"/>
<feature type="modified residue" description="4-aspartylphosphate" evidence="8">
    <location>
        <position position="867"/>
    </location>
</feature>
<name>A0A3E1NIJ5_9BACT</name>
<dbReference type="CDD" id="cd16922">
    <property type="entry name" value="HATPase_EvgS-ArcB-TorS-like"/>
    <property type="match status" value="1"/>
</dbReference>
<sequence length="1208" mass="135166">MNTQASFKRNLIVGFGLSLLLLVVSSVASYMSISNLLDSTKWVNHTYKVIQGLDNVMSTLKDAETGQRGYLITGDDVFLEPYKGARERALGYLQDVHDLTLDNPAQTTSALQLKELISQRIEVLQKAIDLEKEKRTIDIQDLKKGKEYMDNARLIVEEMKSREQGLLTVRTNSMNRYAGYTPPLIVVAAILAILITIFFYARVQNDFDQRLRLQLELQAKDEDISRRIDIVHKIAGKIADGEYSTRVNDSGKDGLGSLAYSLNRMAGSLESSFNLLSENEWQQTGIATLNEIMIGEKSLELLTKDVITYLAEYTQCSAGVFYVMEEKELHFFSSYAFMPGTAKNIILPGEGLLGQSVESRHEIILTDIAPDAMQVQLATGVIKPSQIIAFPVFDGHTVKGAIELAAVKPFEARHIQFLKSAAHNIGVVVNRTQSRKKLQELLEETQSQAEELQSQHSELENLNTELELQAQKLQASDEELRVQQEELLQANQELEERSHQLEERNQLIVDRNREIQQQAEELALSTKYKSEFLANMSHELRTPLNSILLLSRLMSENKNNNLSGEQVEYAQVIQSSGKGLLSLIDEILDLSKIESGKMDLEYHQVALTALAANMNALFQPLATEKKLAFGINIAAGLPADIETDQLRLEQIVRNLLSNAFKFTSKGSVTMNIAAVPGTTDKISISVADTGIGIAPNKQQLIFEAFQQADGSTRRKYGGTGLGLSISRELAKLLGGEIRIESEQEKGSNFTVIIPVSQKAARESRSATVFAPLPSAEPEKTTAPVTEVKDRAKDPRYTTTIIPAAIPDDRDSIGGDDRVVLIIEDDTHFAKSILDYTHQQGYKGIVAVRGDEGVELARKFKPMGILLDIQLPVKNGWEVMEDLKNDPQTRPIPVHIMSSFEVKNESLQKGAVDFINKPVAFDKMQEIFNKIEYVLTHHPKKVLIVEENAKHAKALAYFLNTFDLNLEVKSNINEGVESLQKNEVDCVILDMGVPAQKGYETLDAVKKTAGLEHIPIIVFTGKSLSAAEELRIKKYADSIIIKTAHSYQRILDEVSLFLHLVEEKNNEQVVKKKYKNLGSINEVLQGRKILIADDDVRNIFSLTKTLESYKMNVLSAMDGKEALKLLNENPDTDIVLMDMMMPEMDGYETTRRIRFEYKWKNLPVIAVTAKAMTGDREKCINAGASDYITKPVDIDQLLSLLRVWLYERA</sequence>
<feature type="domain" description="Histidine kinase" evidence="11">
    <location>
        <begin position="535"/>
        <end position="757"/>
    </location>
</feature>
<dbReference type="Gene3D" id="6.10.340.10">
    <property type="match status" value="1"/>
</dbReference>
<dbReference type="InterPro" id="IPR007891">
    <property type="entry name" value="CHASE3"/>
</dbReference>
<dbReference type="InterPro" id="IPR004358">
    <property type="entry name" value="Sig_transdc_His_kin-like_C"/>
</dbReference>
<dbReference type="Pfam" id="PF00512">
    <property type="entry name" value="HisKA"/>
    <property type="match status" value="1"/>
</dbReference>
<evidence type="ECO:0000256" key="9">
    <source>
        <dbReference type="SAM" id="Coils"/>
    </source>
</evidence>
<dbReference type="CDD" id="cd00156">
    <property type="entry name" value="REC"/>
    <property type="match status" value="1"/>
</dbReference>
<dbReference type="SMART" id="SM00387">
    <property type="entry name" value="HATPase_c"/>
    <property type="match status" value="1"/>
</dbReference>
<dbReference type="SUPFAM" id="SSF55874">
    <property type="entry name" value="ATPase domain of HSP90 chaperone/DNA topoisomerase II/histidine kinase"/>
    <property type="match status" value="1"/>
</dbReference>
<feature type="domain" description="Response regulatory" evidence="12">
    <location>
        <begin position="1087"/>
        <end position="1204"/>
    </location>
</feature>
<dbReference type="CDD" id="cd17546">
    <property type="entry name" value="REC_hyHK_CKI1_RcsC-like"/>
    <property type="match status" value="1"/>
</dbReference>
<dbReference type="GO" id="GO:0000155">
    <property type="term" value="F:phosphorelay sensor kinase activity"/>
    <property type="evidence" value="ECO:0007669"/>
    <property type="project" value="InterPro"/>
</dbReference>
<feature type="modified residue" description="4-aspartylphosphate" evidence="8">
    <location>
        <position position="989"/>
    </location>
</feature>
<dbReference type="SMART" id="SM00304">
    <property type="entry name" value="HAMP"/>
    <property type="match status" value="1"/>
</dbReference>
<dbReference type="InterPro" id="IPR003660">
    <property type="entry name" value="HAMP_dom"/>
</dbReference>
<evidence type="ECO:0000256" key="8">
    <source>
        <dbReference type="PROSITE-ProRule" id="PRU00169"/>
    </source>
</evidence>
<comment type="catalytic activity">
    <reaction evidence="1">
        <text>ATP + protein L-histidine = ADP + protein N-phospho-L-histidine.</text>
        <dbReference type="EC" id="2.7.13.3"/>
    </reaction>
</comment>
<feature type="transmembrane region" description="Helical" evidence="10">
    <location>
        <begin position="12"/>
        <end position="33"/>
    </location>
</feature>
<dbReference type="EMBL" id="QTJU01000004">
    <property type="protein sequence ID" value="RFM27750.1"/>
    <property type="molecule type" value="Genomic_DNA"/>
</dbReference>
<accession>A0A3E1NIJ5</accession>
<evidence type="ECO:0000256" key="5">
    <source>
        <dbReference type="ARBA" id="ARBA00022679"/>
    </source>
</evidence>
<keyword evidence="9" id="KW-0175">Coiled coil</keyword>
<dbReference type="InterPro" id="IPR005467">
    <property type="entry name" value="His_kinase_dom"/>
</dbReference>
<keyword evidence="10" id="KW-1133">Transmembrane helix</keyword>